<keyword evidence="3" id="KW-1185">Reference proteome</keyword>
<dbReference type="WBParaSite" id="L893_g12989.t1">
    <property type="protein sequence ID" value="L893_g12989.t1"/>
    <property type="gene ID" value="L893_g12989"/>
</dbReference>
<evidence type="ECO:0000313" key="4">
    <source>
        <dbReference type="WBParaSite" id="L893_g12989.t1"/>
    </source>
</evidence>
<protein>
    <submittedName>
        <fullName evidence="4">ShKT domain-containing protein</fullName>
    </submittedName>
</protein>
<evidence type="ECO:0000256" key="1">
    <source>
        <dbReference type="PROSITE-ProRule" id="PRU01005"/>
    </source>
</evidence>
<accession>A0A1I7Y6I7</accession>
<organism evidence="3 4">
    <name type="scientific">Steinernema glaseri</name>
    <dbReference type="NCBI Taxonomy" id="37863"/>
    <lineage>
        <taxon>Eukaryota</taxon>
        <taxon>Metazoa</taxon>
        <taxon>Ecdysozoa</taxon>
        <taxon>Nematoda</taxon>
        <taxon>Chromadorea</taxon>
        <taxon>Rhabditida</taxon>
        <taxon>Tylenchina</taxon>
        <taxon>Panagrolaimomorpha</taxon>
        <taxon>Strongyloidoidea</taxon>
        <taxon>Steinernematidae</taxon>
        <taxon>Steinernema</taxon>
    </lineage>
</organism>
<dbReference type="Proteomes" id="UP000095287">
    <property type="component" value="Unplaced"/>
</dbReference>
<proteinExistence type="predicted"/>
<dbReference type="InterPro" id="IPR003582">
    <property type="entry name" value="ShKT_dom"/>
</dbReference>
<comment type="caution">
    <text evidence="1">Lacks conserved residue(s) required for the propagation of feature annotation.</text>
</comment>
<name>A0A1I7Y6I7_9BILA</name>
<dbReference type="Pfam" id="PF01549">
    <property type="entry name" value="ShK"/>
    <property type="match status" value="1"/>
</dbReference>
<reference evidence="4" key="1">
    <citation type="submission" date="2016-11" db="UniProtKB">
        <authorList>
            <consortium name="WormBaseParasite"/>
        </authorList>
    </citation>
    <scope>IDENTIFICATION</scope>
</reference>
<feature type="disulfide bond" evidence="1">
    <location>
        <begin position="98"/>
        <end position="132"/>
    </location>
</feature>
<keyword evidence="1" id="KW-1015">Disulfide bond</keyword>
<sequence>MSCPVPNDAAKSKTSNNGPNFLSSILIPVTIVSLRLELLLRVIIATAADDNVLLSDLCWKAPYNLRNHLVQAMRNVQVLLLLGLLAAITGAEQCIGSCCDKDEQCLEEAESGECAERPGWMLRNCPVSCGLCPEQSKCPSVHTIEGK</sequence>
<feature type="domain" description="ShKT" evidence="2">
    <location>
        <begin position="98"/>
        <end position="132"/>
    </location>
</feature>
<evidence type="ECO:0000259" key="2">
    <source>
        <dbReference type="PROSITE" id="PS51670"/>
    </source>
</evidence>
<dbReference type="AlphaFoldDB" id="A0A1I7Y6I7"/>
<dbReference type="SMART" id="SM00254">
    <property type="entry name" value="ShKT"/>
    <property type="match status" value="1"/>
</dbReference>
<evidence type="ECO:0000313" key="3">
    <source>
        <dbReference type="Proteomes" id="UP000095287"/>
    </source>
</evidence>
<dbReference type="PROSITE" id="PS51670">
    <property type="entry name" value="SHKT"/>
    <property type="match status" value="1"/>
</dbReference>